<dbReference type="AlphaFoldDB" id="A0A5J4QDA1"/>
<accession>A0A5J4QDA1</accession>
<name>A0A5J4QDA1_9ZZZZ</name>
<reference evidence="1" key="1">
    <citation type="submission" date="2019-03" db="EMBL/GenBank/DDBJ databases">
        <title>Single cell metagenomics reveals metabolic interactions within the superorganism composed of flagellate Streblomastix strix and complex community of Bacteroidetes bacteria on its surface.</title>
        <authorList>
            <person name="Treitli S.C."/>
            <person name="Kolisko M."/>
            <person name="Husnik F."/>
            <person name="Keeling P."/>
            <person name="Hampl V."/>
        </authorList>
    </citation>
    <scope>NUCLEOTIDE SEQUENCE</scope>
    <source>
        <strain evidence="1">STM</strain>
    </source>
</reference>
<organism evidence="1">
    <name type="scientific">termite gut metagenome</name>
    <dbReference type="NCBI Taxonomy" id="433724"/>
    <lineage>
        <taxon>unclassified sequences</taxon>
        <taxon>metagenomes</taxon>
        <taxon>organismal metagenomes</taxon>
    </lineage>
</organism>
<evidence type="ECO:0008006" key="2">
    <source>
        <dbReference type="Google" id="ProtNLM"/>
    </source>
</evidence>
<dbReference type="EMBL" id="SNRY01004037">
    <property type="protein sequence ID" value="KAA6318944.1"/>
    <property type="molecule type" value="Genomic_DNA"/>
</dbReference>
<dbReference type="InterPro" id="IPR048012">
    <property type="entry name" value="BfmA-like_N"/>
</dbReference>
<comment type="caution">
    <text evidence="1">The sequence shown here is derived from an EMBL/GenBank/DDBJ whole genome shotgun (WGS) entry which is preliminary data.</text>
</comment>
<protein>
    <recommendedName>
        <fullName evidence="2">Clindamycin resistance transfer factor BtgA</fullName>
    </recommendedName>
</protein>
<evidence type="ECO:0000313" key="1">
    <source>
        <dbReference type="EMBL" id="KAA6318944.1"/>
    </source>
</evidence>
<gene>
    <name evidence="1" type="ORF">EZS27_031105</name>
</gene>
<proteinExistence type="predicted"/>
<dbReference type="NCBIfam" id="NF041200">
    <property type="entry name" value="mob_BfmA_Nterm"/>
    <property type="match status" value="1"/>
</dbReference>
<sequence length="221" mass="25391">MFYAKTEQKNTDLTIVATKSIKVIIMERNKNKITLTTIGIDQPTNRIIDKLCKRYDLKKGEIVRLAFGYMDKACINPSEPPESAKSELAKINKRQDDLIRFIRHFEESQLNPMVKATHAICVRFDEIVKNLGATIDTEMNVSKENLRSILRKMDEVFGEQKATMQDISKKLNLLYHFQKDNTNLLLKVIALYAELASCGLTDGKKKERLKEDIDKLLSPKL</sequence>